<reference evidence="3 4" key="1">
    <citation type="submission" date="2015-07" db="EMBL/GenBank/DDBJ databases">
        <title>The genome of Melipona quadrifasciata.</title>
        <authorList>
            <person name="Pan H."/>
            <person name="Kapheim K."/>
        </authorList>
    </citation>
    <scope>NUCLEOTIDE SEQUENCE [LARGE SCALE GENOMIC DNA]</scope>
    <source>
        <strain evidence="3">0111107301</strain>
        <tissue evidence="3">Whole body</tissue>
    </source>
</reference>
<keyword evidence="1" id="KW-0863">Zinc-finger</keyword>
<feature type="binding site" evidence="1">
    <location>
        <position position="11"/>
    </location>
    <ligand>
        <name>Zn(2+)</name>
        <dbReference type="ChEBI" id="CHEBI:29105"/>
    </ligand>
</feature>
<dbReference type="Proteomes" id="UP000053105">
    <property type="component" value="Unassembled WGS sequence"/>
</dbReference>
<evidence type="ECO:0000313" key="3">
    <source>
        <dbReference type="EMBL" id="KOX80609.1"/>
    </source>
</evidence>
<feature type="non-terminal residue" evidence="3">
    <location>
        <position position="101"/>
    </location>
</feature>
<evidence type="ECO:0000259" key="2">
    <source>
        <dbReference type="PROSITE" id="PS51915"/>
    </source>
</evidence>
<dbReference type="GO" id="GO:0008270">
    <property type="term" value="F:zinc ion binding"/>
    <property type="evidence" value="ECO:0007669"/>
    <property type="project" value="UniProtKB-UniRule"/>
</dbReference>
<gene>
    <name evidence="3" type="ORF">WN51_05464</name>
</gene>
<feature type="binding site" evidence="1">
    <location>
        <position position="59"/>
    </location>
    <ligand>
        <name>Zn(2+)</name>
        <dbReference type="ChEBI" id="CHEBI:29105"/>
    </ligand>
</feature>
<feature type="binding site" evidence="1">
    <location>
        <position position="14"/>
    </location>
    <ligand>
        <name>Zn(2+)</name>
        <dbReference type="ChEBI" id="CHEBI:29105"/>
    </ligand>
</feature>
<dbReference type="PROSITE" id="PS51915">
    <property type="entry name" value="ZAD"/>
    <property type="match status" value="1"/>
</dbReference>
<dbReference type="PANTHER" id="PTHR39942">
    <property type="entry name" value="BCDNA.LD26519-RELATED"/>
    <property type="match status" value="1"/>
</dbReference>
<dbReference type="STRING" id="166423.A0A0M9ACZ4"/>
<keyword evidence="4" id="KW-1185">Reference proteome</keyword>
<dbReference type="AlphaFoldDB" id="A0A0M9ACZ4"/>
<dbReference type="EMBL" id="KQ435699">
    <property type="protein sequence ID" value="KOX80609.1"/>
    <property type="molecule type" value="Genomic_DNA"/>
</dbReference>
<keyword evidence="1" id="KW-0862">Zinc</keyword>
<dbReference type="OrthoDB" id="1095242at2759"/>
<dbReference type="SUPFAM" id="SSF57716">
    <property type="entry name" value="Glucocorticoid receptor-like (DNA-binding domain)"/>
    <property type="match status" value="1"/>
</dbReference>
<protein>
    <recommendedName>
        <fullName evidence="2">ZAD domain-containing protein</fullName>
    </recommendedName>
</protein>
<dbReference type="Gene3D" id="3.40.1800.20">
    <property type="match status" value="1"/>
</dbReference>
<dbReference type="Pfam" id="PF07776">
    <property type="entry name" value="zf-AD"/>
    <property type="match status" value="1"/>
</dbReference>
<accession>A0A0M9ACZ4</accession>
<dbReference type="SMART" id="SM00868">
    <property type="entry name" value="zf-AD"/>
    <property type="match status" value="1"/>
</dbReference>
<sequence>MAVVEEFDYLCRLCATKTGILMGLPIFEAGDQMRNIDKKIAACLPVQVSMTDQLPKVVCEECAYKLDQLFDFREKCLHTEGMFMEMLKEIAKQEIVRISKR</sequence>
<proteinExistence type="predicted"/>
<organism evidence="3 4">
    <name type="scientific">Melipona quadrifasciata</name>
    <dbReference type="NCBI Taxonomy" id="166423"/>
    <lineage>
        <taxon>Eukaryota</taxon>
        <taxon>Metazoa</taxon>
        <taxon>Ecdysozoa</taxon>
        <taxon>Arthropoda</taxon>
        <taxon>Hexapoda</taxon>
        <taxon>Insecta</taxon>
        <taxon>Pterygota</taxon>
        <taxon>Neoptera</taxon>
        <taxon>Endopterygota</taxon>
        <taxon>Hymenoptera</taxon>
        <taxon>Apocrita</taxon>
        <taxon>Aculeata</taxon>
        <taxon>Apoidea</taxon>
        <taxon>Anthophila</taxon>
        <taxon>Apidae</taxon>
        <taxon>Melipona</taxon>
    </lineage>
</organism>
<evidence type="ECO:0000313" key="4">
    <source>
        <dbReference type="Proteomes" id="UP000053105"/>
    </source>
</evidence>
<evidence type="ECO:0000256" key="1">
    <source>
        <dbReference type="PROSITE-ProRule" id="PRU01263"/>
    </source>
</evidence>
<keyword evidence="1" id="KW-0479">Metal-binding</keyword>
<feature type="domain" description="ZAD" evidence="2">
    <location>
        <begin position="9"/>
        <end position="86"/>
    </location>
</feature>
<dbReference type="PANTHER" id="PTHR39942:SF1">
    <property type="entry name" value="BCDNA.LD26519-RELATED"/>
    <property type="match status" value="1"/>
</dbReference>
<dbReference type="InterPro" id="IPR012934">
    <property type="entry name" value="Znf_AD"/>
</dbReference>
<name>A0A0M9ACZ4_9HYME</name>
<feature type="binding site" evidence="1">
    <location>
        <position position="62"/>
    </location>
    <ligand>
        <name>Zn(2+)</name>
        <dbReference type="ChEBI" id="CHEBI:29105"/>
    </ligand>
</feature>
<dbReference type="GO" id="GO:0005634">
    <property type="term" value="C:nucleus"/>
    <property type="evidence" value="ECO:0007669"/>
    <property type="project" value="InterPro"/>
</dbReference>